<evidence type="ECO:0000313" key="2">
    <source>
        <dbReference type="EMBL" id="ACO63990.1"/>
    </source>
</evidence>
<dbReference type="RefSeq" id="XP_002502732.1">
    <property type="nucleotide sequence ID" value="XM_002502686.1"/>
</dbReference>
<dbReference type="GeneID" id="8244369"/>
<name>C1E7I8_MICCC</name>
<gene>
    <name evidence="2" type="ORF">MICPUN_108367</name>
</gene>
<keyword evidence="1" id="KW-1133">Transmembrane helix</keyword>
<dbReference type="OMA" id="PPRYVKK"/>
<sequence length="323" mass="33976">MSAVVVLNPVLRSLPARGAASAARGPRASAARATLRGVAVRAPVVFGSRPGSRGALVVRGDAIDDAAALATAGPSDKTGPAASVVVPKLPRSDCARTVAKSEGFDLSTTSFGSIGLGVGLPLLMSGFLGYFNVIPTGSISSLLLIYGFIISLIGFALQYAKLEPLECVTYEDAAALRESQTTAILTQVRNDVTRYRYGDEQHLEEALAIIFRYNRPGGLRKNQAPKLVGIAEQVIVDRYALVLKFESPKMELGEWTDRREKIQGFFGPGVTCGITEVGAGVVEVELVSDGSDASGPGNGMEDMEVLPPLMPGLPPRYVKKGSA</sequence>
<dbReference type="eggNOG" id="ENOG502QQU9">
    <property type="taxonomic scope" value="Eukaryota"/>
</dbReference>
<dbReference type="STRING" id="296587.C1E7I8"/>
<dbReference type="Proteomes" id="UP000002009">
    <property type="component" value="Chromosome 6"/>
</dbReference>
<organism evidence="2 3">
    <name type="scientific">Micromonas commoda (strain RCC299 / NOUM17 / CCMP2709)</name>
    <name type="common">Picoplanktonic green alga</name>
    <dbReference type="NCBI Taxonomy" id="296587"/>
    <lineage>
        <taxon>Eukaryota</taxon>
        <taxon>Viridiplantae</taxon>
        <taxon>Chlorophyta</taxon>
        <taxon>Mamiellophyceae</taxon>
        <taxon>Mamiellales</taxon>
        <taxon>Mamiellaceae</taxon>
        <taxon>Micromonas</taxon>
    </lineage>
</organism>
<protein>
    <recommendedName>
        <fullName evidence="4">Thylakoid membrane protein</fullName>
    </recommendedName>
</protein>
<accession>C1E7I8</accession>
<evidence type="ECO:0000256" key="1">
    <source>
        <dbReference type="SAM" id="Phobius"/>
    </source>
</evidence>
<dbReference type="EMBL" id="CP001327">
    <property type="protein sequence ID" value="ACO63990.1"/>
    <property type="molecule type" value="Genomic_DNA"/>
</dbReference>
<evidence type="ECO:0000313" key="3">
    <source>
        <dbReference type="Proteomes" id="UP000002009"/>
    </source>
</evidence>
<feature type="transmembrane region" description="Helical" evidence="1">
    <location>
        <begin position="143"/>
        <end position="160"/>
    </location>
</feature>
<dbReference type="InterPro" id="IPR021275">
    <property type="entry name" value="DUF2854"/>
</dbReference>
<reference evidence="2 3" key="1">
    <citation type="journal article" date="2009" name="Science">
        <title>Green evolution and dynamic adaptations revealed by genomes of the marine picoeukaryotes Micromonas.</title>
        <authorList>
            <person name="Worden A.Z."/>
            <person name="Lee J.H."/>
            <person name="Mock T."/>
            <person name="Rouze P."/>
            <person name="Simmons M.P."/>
            <person name="Aerts A.L."/>
            <person name="Allen A.E."/>
            <person name="Cuvelier M.L."/>
            <person name="Derelle E."/>
            <person name="Everett M.V."/>
            <person name="Foulon E."/>
            <person name="Grimwood J."/>
            <person name="Gundlach H."/>
            <person name="Henrissat B."/>
            <person name="Napoli C."/>
            <person name="McDonald S.M."/>
            <person name="Parker M.S."/>
            <person name="Rombauts S."/>
            <person name="Salamov A."/>
            <person name="Von Dassow P."/>
            <person name="Badger J.H."/>
            <person name="Coutinho P.M."/>
            <person name="Demir E."/>
            <person name="Dubchak I."/>
            <person name="Gentemann C."/>
            <person name="Eikrem W."/>
            <person name="Gready J.E."/>
            <person name="John U."/>
            <person name="Lanier W."/>
            <person name="Lindquist E.A."/>
            <person name="Lucas S."/>
            <person name="Mayer K.F."/>
            <person name="Moreau H."/>
            <person name="Not F."/>
            <person name="Otillar R."/>
            <person name="Panaud O."/>
            <person name="Pangilinan J."/>
            <person name="Paulsen I."/>
            <person name="Piegu B."/>
            <person name="Poliakov A."/>
            <person name="Robbens S."/>
            <person name="Schmutz J."/>
            <person name="Toulza E."/>
            <person name="Wyss T."/>
            <person name="Zelensky A."/>
            <person name="Zhou K."/>
            <person name="Armbrust E.V."/>
            <person name="Bhattacharya D."/>
            <person name="Goodenough U.W."/>
            <person name="Van de Peer Y."/>
            <person name="Grigoriev I.V."/>
        </authorList>
    </citation>
    <scope>NUCLEOTIDE SEQUENCE [LARGE SCALE GENOMIC DNA]</scope>
    <source>
        <strain evidence="3">RCC299 / NOUM17</strain>
    </source>
</reference>
<dbReference type="Pfam" id="PF11016">
    <property type="entry name" value="DUF2854"/>
    <property type="match status" value="1"/>
</dbReference>
<dbReference type="AlphaFoldDB" id="C1E7I8"/>
<dbReference type="KEGG" id="mis:MICPUN_108367"/>
<evidence type="ECO:0008006" key="4">
    <source>
        <dbReference type="Google" id="ProtNLM"/>
    </source>
</evidence>
<dbReference type="OrthoDB" id="1882189at2759"/>
<feature type="transmembrane region" description="Helical" evidence="1">
    <location>
        <begin position="111"/>
        <end position="131"/>
    </location>
</feature>
<keyword evidence="3" id="KW-1185">Reference proteome</keyword>
<dbReference type="InParanoid" id="C1E7I8"/>
<dbReference type="PANTHER" id="PTHR35551">
    <property type="match status" value="1"/>
</dbReference>
<keyword evidence="1" id="KW-0472">Membrane</keyword>
<dbReference type="PANTHER" id="PTHR35551:SF1">
    <property type="entry name" value="ACCLIMATION OF PHOTOSYNTHESIS TO ENVIRONMENT"/>
    <property type="match status" value="1"/>
</dbReference>
<keyword evidence="1" id="KW-0812">Transmembrane</keyword>
<proteinExistence type="predicted"/>